<evidence type="ECO:0000256" key="8">
    <source>
        <dbReference type="SAM" id="Phobius"/>
    </source>
</evidence>
<comment type="subcellular location">
    <subcellularLocation>
        <location evidence="1">Cell membrane</location>
        <topology evidence="1">Multi-pass membrane protein</topology>
    </subcellularLocation>
</comment>
<feature type="transmembrane region" description="Helical" evidence="8">
    <location>
        <begin position="353"/>
        <end position="378"/>
    </location>
</feature>
<gene>
    <name evidence="9" type="ORF">ACI43T_09870</name>
</gene>
<feature type="transmembrane region" description="Helical" evidence="8">
    <location>
        <begin position="189"/>
        <end position="215"/>
    </location>
</feature>
<feature type="transmembrane region" description="Helical" evidence="8">
    <location>
        <begin position="452"/>
        <end position="472"/>
    </location>
</feature>
<evidence type="ECO:0000313" key="9">
    <source>
        <dbReference type="EMBL" id="MFK7642790.1"/>
    </source>
</evidence>
<feature type="transmembrane region" description="Helical" evidence="8">
    <location>
        <begin position="12"/>
        <end position="31"/>
    </location>
</feature>
<comment type="caution">
    <text evidence="9">The sequence shown here is derived from an EMBL/GenBank/DDBJ whole genome shotgun (WGS) entry which is preliminary data.</text>
</comment>
<feature type="transmembrane region" description="Helical" evidence="8">
    <location>
        <begin position="416"/>
        <end position="440"/>
    </location>
</feature>
<feature type="transmembrane region" description="Helical" evidence="8">
    <location>
        <begin position="478"/>
        <end position="498"/>
    </location>
</feature>
<keyword evidence="7 8" id="KW-0472">Membrane</keyword>
<reference evidence="9 10" key="1">
    <citation type="submission" date="2024-11" db="EMBL/GenBank/DDBJ databases">
        <authorList>
            <person name="Mikucki A.G."/>
            <person name="Kahler C.M."/>
        </authorList>
    </citation>
    <scope>NUCLEOTIDE SEQUENCE [LARGE SCALE GENOMIC DNA]</scope>
    <source>
        <strain evidence="9 10">EXNM717</strain>
    </source>
</reference>
<sequence length="519" mass="58226">MSANEETQPKRPNYFLWTAPLVGALATIAVVKPTLFTNTITDVSKFFYMKFDWLIMWLPLLAFTVCMTVALSPRFGNIRLGGKDAQPEYSFFSWMNMLFTAGIGVGIVFFGPIEALWHYYHSPIGIQAENLPEYQKVENAMSLALHVWGIPAWSLYTIGGLVLAYFMYQHKTECTPSAPLEYAFKHKKWAKPLGILITGIAIVSIAMSVSSSIAMASTQISSGMKIITGMDFSTIGWQTVVLIIIASLYTLGAVLPIEKGMKWLGDLTVVLSLLMLVFVFLVGPTHYFLSNLVVSIGNILTQTVHHSFELYLFHNRDWLVWYPMAYWVWWITWTPFVGVFLAKISKGRTLREFVLASIMVPVGFLVIWFSVFSGFSLLDTVEGSGRLAEIANKGDYEGTFYYLLNMLPLSFATKPLTVVLFLGFVVTTVTSSAISLGIMTSNDGRRENKTRAVIWAILMSLIAYAVIVTGKMEGIKAVGSFSGFPFVFIMYLWFAALWRQLKRDIPRVSPAQEPVKNKE</sequence>
<dbReference type="EMBL" id="JBJGEB010000010">
    <property type="protein sequence ID" value="MFK7642790.1"/>
    <property type="molecule type" value="Genomic_DNA"/>
</dbReference>
<evidence type="ECO:0000256" key="3">
    <source>
        <dbReference type="ARBA" id="ARBA00022448"/>
    </source>
</evidence>
<keyword evidence="6 8" id="KW-1133">Transmembrane helix</keyword>
<organism evidence="9 10">
    <name type="scientific">Neisseria oralis</name>
    <dbReference type="NCBI Taxonomy" id="1107316"/>
    <lineage>
        <taxon>Bacteria</taxon>
        <taxon>Pseudomonadati</taxon>
        <taxon>Pseudomonadota</taxon>
        <taxon>Betaproteobacteria</taxon>
        <taxon>Neisseriales</taxon>
        <taxon>Neisseriaceae</taxon>
        <taxon>Neisseria</taxon>
    </lineage>
</organism>
<keyword evidence="10" id="KW-1185">Reference proteome</keyword>
<evidence type="ECO:0000256" key="5">
    <source>
        <dbReference type="ARBA" id="ARBA00022692"/>
    </source>
</evidence>
<evidence type="ECO:0000256" key="6">
    <source>
        <dbReference type="ARBA" id="ARBA00022989"/>
    </source>
</evidence>
<keyword evidence="3" id="KW-0813">Transport</keyword>
<keyword evidence="5 8" id="KW-0812">Transmembrane</keyword>
<evidence type="ECO:0000256" key="1">
    <source>
        <dbReference type="ARBA" id="ARBA00004651"/>
    </source>
</evidence>
<dbReference type="Pfam" id="PF02028">
    <property type="entry name" value="BCCT"/>
    <property type="match status" value="1"/>
</dbReference>
<dbReference type="RefSeq" id="WP_405386798.1">
    <property type="nucleotide sequence ID" value="NZ_JBJGEB010000010.1"/>
</dbReference>
<dbReference type="PANTHER" id="PTHR30047">
    <property type="entry name" value="HIGH-AFFINITY CHOLINE TRANSPORT PROTEIN-RELATED"/>
    <property type="match status" value="1"/>
</dbReference>
<dbReference type="InterPro" id="IPR000060">
    <property type="entry name" value="BCCT_transptr"/>
</dbReference>
<feature type="transmembrane region" description="Helical" evidence="8">
    <location>
        <begin position="145"/>
        <end position="168"/>
    </location>
</feature>
<accession>A0ABW8Q6S9</accession>
<feature type="transmembrane region" description="Helical" evidence="8">
    <location>
        <begin position="91"/>
        <end position="113"/>
    </location>
</feature>
<evidence type="ECO:0000256" key="4">
    <source>
        <dbReference type="ARBA" id="ARBA00022475"/>
    </source>
</evidence>
<name>A0ABW8Q6S9_9NEIS</name>
<evidence type="ECO:0000256" key="2">
    <source>
        <dbReference type="ARBA" id="ARBA00005658"/>
    </source>
</evidence>
<dbReference type="Proteomes" id="UP001621964">
    <property type="component" value="Unassembled WGS sequence"/>
</dbReference>
<evidence type="ECO:0000313" key="10">
    <source>
        <dbReference type="Proteomes" id="UP001621964"/>
    </source>
</evidence>
<feature type="transmembrane region" description="Helical" evidence="8">
    <location>
        <begin position="267"/>
        <end position="289"/>
    </location>
</feature>
<feature type="transmembrane region" description="Helical" evidence="8">
    <location>
        <begin position="51"/>
        <end position="71"/>
    </location>
</feature>
<comment type="similarity">
    <text evidence="2">Belongs to the BCCT transporter (TC 2.A.15) family.</text>
</comment>
<feature type="transmembrane region" description="Helical" evidence="8">
    <location>
        <begin position="320"/>
        <end position="341"/>
    </location>
</feature>
<evidence type="ECO:0000256" key="7">
    <source>
        <dbReference type="ARBA" id="ARBA00023136"/>
    </source>
</evidence>
<protein>
    <submittedName>
        <fullName evidence="9">BCCT family transporter</fullName>
    </submittedName>
</protein>
<feature type="transmembrane region" description="Helical" evidence="8">
    <location>
        <begin position="235"/>
        <end position="255"/>
    </location>
</feature>
<keyword evidence="4" id="KW-1003">Cell membrane</keyword>
<dbReference type="PANTHER" id="PTHR30047:SF7">
    <property type="entry name" value="HIGH-AFFINITY CHOLINE TRANSPORT PROTEIN"/>
    <property type="match status" value="1"/>
</dbReference>
<proteinExistence type="inferred from homology"/>